<comment type="caution">
    <text evidence="2">The sequence shown here is derived from an EMBL/GenBank/DDBJ whole genome shotgun (WGS) entry which is preliminary data.</text>
</comment>
<protein>
    <submittedName>
        <fullName evidence="2">Esterase/lipase superfamily enzyme</fullName>
    </submittedName>
</protein>
<evidence type="ECO:0000256" key="1">
    <source>
        <dbReference type="SAM" id="SignalP"/>
    </source>
</evidence>
<sequence length="371" mass="40267">MARITILILMMLVASGCAQRGRIVIDPQAASIGKVETVLVGTTRAPDPQSNEPYSRLRSPRTRYVRLDISVPPERQPGEIRWTPVGARPDPRREFVTTAEIPYASAASFRRDLSARLARRPRGQREAVIFVHGFNTTFAEGAYRLAQLAHDLGSPGVLVHYAWPSRGYPLAYAYDRDSALYARDGLEELIEQVAAAGAGRILIVAHSMGSLLTMETLRQIALQDKRALMARIGGVVLISPDLDVDLFRAQARRIGELPQPFLIFTSQRDRALALSARLTGESMRLGNLTDVDALADLKVTILDITAFSRGLGHFALGESPALIGILSRIGDINAALARERSGRTGLLPGVVLTVQNATAVILTPIAAQSPP</sequence>
<dbReference type="InterPro" id="IPR029058">
    <property type="entry name" value="AB_hydrolase_fold"/>
</dbReference>
<feature type="chain" id="PRO_5015602570" evidence="1">
    <location>
        <begin position="21"/>
        <end position="371"/>
    </location>
</feature>
<dbReference type="PANTHER" id="PTHR36513">
    <property type="entry name" value="ABC TRANSMEMBRANE TYPE-1 DOMAIN-CONTAINING PROTEIN"/>
    <property type="match status" value="1"/>
</dbReference>
<dbReference type="Gene3D" id="3.40.50.1820">
    <property type="entry name" value="alpha/beta hydrolase"/>
    <property type="match status" value="1"/>
</dbReference>
<dbReference type="SUPFAM" id="SSF53474">
    <property type="entry name" value="alpha/beta-Hydrolases"/>
    <property type="match status" value="1"/>
</dbReference>
<dbReference type="RefSeq" id="WP_104069202.1">
    <property type="nucleotide sequence ID" value="NZ_PRDS01000001.1"/>
</dbReference>
<dbReference type="PANTHER" id="PTHR36513:SF1">
    <property type="entry name" value="TRANSMEMBRANE PROTEIN"/>
    <property type="match status" value="1"/>
</dbReference>
<dbReference type="InterPro" id="IPR010297">
    <property type="entry name" value="DUF900_hydrolase"/>
</dbReference>
<dbReference type="Proteomes" id="UP000239736">
    <property type="component" value="Unassembled WGS sequence"/>
</dbReference>
<dbReference type="EMBL" id="PRDS01000001">
    <property type="protein sequence ID" value="PPB82687.1"/>
    <property type="molecule type" value="Genomic_DNA"/>
</dbReference>
<name>A0A2S5JMB1_9RHOB</name>
<keyword evidence="1" id="KW-0732">Signal</keyword>
<accession>A0A2S5JMB1</accession>
<gene>
    <name evidence="2" type="ORF">LV82_00626</name>
</gene>
<dbReference type="Pfam" id="PF05990">
    <property type="entry name" value="DUF900"/>
    <property type="match status" value="1"/>
</dbReference>
<feature type="signal peptide" evidence="1">
    <location>
        <begin position="1"/>
        <end position="20"/>
    </location>
</feature>
<dbReference type="InterPro" id="IPR014586">
    <property type="entry name" value="UCP033909"/>
</dbReference>
<dbReference type="PROSITE" id="PS51257">
    <property type="entry name" value="PROKAR_LIPOPROTEIN"/>
    <property type="match status" value="1"/>
</dbReference>
<organism evidence="2 3">
    <name type="scientific">Albidovulum inexpectatum</name>
    <dbReference type="NCBI Taxonomy" id="196587"/>
    <lineage>
        <taxon>Bacteria</taxon>
        <taxon>Pseudomonadati</taxon>
        <taxon>Pseudomonadota</taxon>
        <taxon>Alphaproteobacteria</taxon>
        <taxon>Rhodobacterales</taxon>
        <taxon>Paracoccaceae</taxon>
        <taxon>Albidovulum</taxon>
    </lineage>
</organism>
<evidence type="ECO:0000313" key="3">
    <source>
        <dbReference type="Proteomes" id="UP000239736"/>
    </source>
</evidence>
<dbReference type="PIRSF" id="PIRSF033909">
    <property type="entry name" value="UCP033909"/>
    <property type="match status" value="1"/>
</dbReference>
<proteinExistence type="predicted"/>
<keyword evidence="3" id="KW-1185">Reference proteome</keyword>
<evidence type="ECO:0000313" key="2">
    <source>
        <dbReference type="EMBL" id="PPB82687.1"/>
    </source>
</evidence>
<reference evidence="2 3" key="1">
    <citation type="submission" date="2018-01" db="EMBL/GenBank/DDBJ databases">
        <title>Genomic Encyclopedia of Archaeal and Bacterial Type Strains, Phase II (KMG-II): from individual species to whole genera.</title>
        <authorList>
            <person name="Goeker M."/>
        </authorList>
    </citation>
    <scope>NUCLEOTIDE SEQUENCE [LARGE SCALE GENOMIC DNA]</scope>
    <source>
        <strain evidence="2 3">DSM 12048</strain>
    </source>
</reference>
<dbReference type="AlphaFoldDB" id="A0A2S5JMB1"/>
<dbReference type="OrthoDB" id="9797755at2"/>